<dbReference type="InterPro" id="IPR025966">
    <property type="entry name" value="OppC_N"/>
</dbReference>
<feature type="domain" description="ABC transmembrane type-1" evidence="10">
    <location>
        <begin position="99"/>
        <end position="284"/>
    </location>
</feature>
<protein>
    <submittedName>
        <fullName evidence="11">ABC transporter permease subunit</fullName>
    </submittedName>
</protein>
<keyword evidence="12" id="KW-1185">Reference proteome</keyword>
<sequence>MQRFNLYQEEYHPSPLVNIWLEFRRSHIALAGFVLLVIFLLITVFAPLLAPYDPHLQNTNAILLPPSWEPNGTVAHLLGTDGLGRDVFSRIMYACRTTFGSGLLIVMIAAFIGVSVGALAGVLSGVRSSVVNHLFDSIMSIPTLLIAIVIVAILGTGLFNSMMAITLALIPQFVHQTRTYVRNELQKDYVLLDRLDGASSLRIFTHSILPGMFELIVVQATIALSVAIIDISALGFLSLGAQDPTIELGAILSLALDVAYVAPWLITLPGLCIFLMIFSINVVGEGMRSALRNRLHH</sequence>
<evidence type="ECO:0000256" key="2">
    <source>
        <dbReference type="ARBA" id="ARBA00022448"/>
    </source>
</evidence>
<keyword evidence="2 9" id="KW-0813">Transport</keyword>
<feature type="transmembrane region" description="Helical" evidence="9">
    <location>
        <begin position="261"/>
        <end position="284"/>
    </location>
</feature>
<organism evidence="11 12">
    <name type="scientific">Glaciecola siphonariae</name>
    <dbReference type="NCBI Taxonomy" id="521012"/>
    <lineage>
        <taxon>Bacteria</taxon>
        <taxon>Pseudomonadati</taxon>
        <taxon>Pseudomonadota</taxon>
        <taxon>Gammaproteobacteria</taxon>
        <taxon>Alteromonadales</taxon>
        <taxon>Alteromonadaceae</taxon>
        <taxon>Glaciecola</taxon>
    </lineage>
</organism>
<keyword evidence="3" id="KW-1003">Cell membrane</keyword>
<evidence type="ECO:0000313" key="12">
    <source>
        <dbReference type="Proteomes" id="UP001595897"/>
    </source>
</evidence>
<dbReference type="PANTHER" id="PTHR43386">
    <property type="entry name" value="OLIGOPEPTIDE TRANSPORT SYSTEM PERMEASE PROTEIN APPC"/>
    <property type="match status" value="1"/>
</dbReference>
<evidence type="ECO:0000259" key="10">
    <source>
        <dbReference type="PROSITE" id="PS50928"/>
    </source>
</evidence>
<keyword evidence="4" id="KW-0997">Cell inner membrane</keyword>
<dbReference type="PROSITE" id="PS50928">
    <property type="entry name" value="ABC_TM1"/>
    <property type="match status" value="1"/>
</dbReference>
<feature type="transmembrane region" description="Helical" evidence="9">
    <location>
        <begin position="144"/>
        <end position="170"/>
    </location>
</feature>
<proteinExistence type="inferred from homology"/>
<feature type="transmembrane region" description="Helical" evidence="9">
    <location>
        <begin position="28"/>
        <end position="50"/>
    </location>
</feature>
<name>A0ABV9LTN3_9ALTE</name>
<dbReference type="InterPro" id="IPR035906">
    <property type="entry name" value="MetI-like_sf"/>
</dbReference>
<comment type="subcellular location">
    <subcellularLocation>
        <location evidence="1">Cell inner membrane</location>
        <topology evidence="1">Multi-pass membrane protein</topology>
    </subcellularLocation>
    <subcellularLocation>
        <location evidence="9">Cell membrane</location>
        <topology evidence="9">Multi-pass membrane protein</topology>
    </subcellularLocation>
</comment>
<keyword evidence="7 9" id="KW-0472">Membrane</keyword>
<gene>
    <name evidence="11" type="ORF">ACFO4O_06845</name>
</gene>
<evidence type="ECO:0000256" key="7">
    <source>
        <dbReference type="ARBA" id="ARBA00023136"/>
    </source>
</evidence>
<dbReference type="Gene3D" id="1.10.3720.10">
    <property type="entry name" value="MetI-like"/>
    <property type="match status" value="1"/>
</dbReference>
<evidence type="ECO:0000256" key="5">
    <source>
        <dbReference type="ARBA" id="ARBA00022692"/>
    </source>
</evidence>
<dbReference type="InterPro" id="IPR050366">
    <property type="entry name" value="BP-dependent_transpt_permease"/>
</dbReference>
<accession>A0ABV9LTN3</accession>
<dbReference type="RefSeq" id="WP_382408257.1">
    <property type="nucleotide sequence ID" value="NZ_JBHSGU010000002.1"/>
</dbReference>
<evidence type="ECO:0000256" key="9">
    <source>
        <dbReference type="RuleBase" id="RU363032"/>
    </source>
</evidence>
<dbReference type="InterPro" id="IPR000515">
    <property type="entry name" value="MetI-like"/>
</dbReference>
<dbReference type="EMBL" id="JBHSGU010000002">
    <property type="protein sequence ID" value="MFC4699867.1"/>
    <property type="molecule type" value="Genomic_DNA"/>
</dbReference>
<keyword evidence="5 9" id="KW-0812">Transmembrane</keyword>
<reference evidence="12" key="1">
    <citation type="journal article" date="2019" name="Int. J. Syst. Evol. Microbiol.">
        <title>The Global Catalogue of Microorganisms (GCM) 10K type strain sequencing project: providing services to taxonomists for standard genome sequencing and annotation.</title>
        <authorList>
            <consortium name="The Broad Institute Genomics Platform"/>
            <consortium name="The Broad Institute Genome Sequencing Center for Infectious Disease"/>
            <person name="Wu L."/>
            <person name="Ma J."/>
        </authorList>
    </citation>
    <scope>NUCLEOTIDE SEQUENCE [LARGE SCALE GENOMIC DNA]</scope>
    <source>
        <strain evidence="12">KACC 12507</strain>
    </source>
</reference>
<feature type="transmembrane region" description="Helical" evidence="9">
    <location>
        <begin position="215"/>
        <end position="241"/>
    </location>
</feature>
<evidence type="ECO:0000256" key="3">
    <source>
        <dbReference type="ARBA" id="ARBA00022475"/>
    </source>
</evidence>
<comment type="caution">
    <text evidence="11">The sequence shown here is derived from an EMBL/GenBank/DDBJ whole genome shotgun (WGS) entry which is preliminary data.</text>
</comment>
<comment type="similarity">
    <text evidence="8">Belongs to the binding-protein-dependent transport system permease family. OppBC subfamily.</text>
</comment>
<dbReference type="SUPFAM" id="SSF161098">
    <property type="entry name" value="MetI-like"/>
    <property type="match status" value="1"/>
</dbReference>
<evidence type="ECO:0000256" key="8">
    <source>
        <dbReference type="ARBA" id="ARBA00024202"/>
    </source>
</evidence>
<dbReference type="Proteomes" id="UP001595897">
    <property type="component" value="Unassembled WGS sequence"/>
</dbReference>
<dbReference type="CDD" id="cd06261">
    <property type="entry name" value="TM_PBP2"/>
    <property type="match status" value="1"/>
</dbReference>
<feature type="transmembrane region" description="Helical" evidence="9">
    <location>
        <begin position="99"/>
        <end position="124"/>
    </location>
</feature>
<dbReference type="Pfam" id="PF00528">
    <property type="entry name" value="BPD_transp_1"/>
    <property type="match status" value="1"/>
</dbReference>
<dbReference type="PANTHER" id="PTHR43386:SF5">
    <property type="entry name" value="PUTRESCINE EXPORT SYSTEM PERMEASE PROTEIN SAPC"/>
    <property type="match status" value="1"/>
</dbReference>
<keyword evidence="6 9" id="KW-1133">Transmembrane helix</keyword>
<dbReference type="Pfam" id="PF12911">
    <property type="entry name" value="OppC_N"/>
    <property type="match status" value="1"/>
</dbReference>
<evidence type="ECO:0000256" key="1">
    <source>
        <dbReference type="ARBA" id="ARBA00004429"/>
    </source>
</evidence>
<evidence type="ECO:0000256" key="6">
    <source>
        <dbReference type="ARBA" id="ARBA00022989"/>
    </source>
</evidence>
<evidence type="ECO:0000256" key="4">
    <source>
        <dbReference type="ARBA" id="ARBA00022519"/>
    </source>
</evidence>
<evidence type="ECO:0000313" key="11">
    <source>
        <dbReference type="EMBL" id="MFC4699867.1"/>
    </source>
</evidence>